<evidence type="ECO:0000313" key="1">
    <source>
        <dbReference type="EMBL" id="EEC09831.1"/>
    </source>
</evidence>
<organism>
    <name type="scientific">Ixodes scapularis</name>
    <name type="common">Black-legged tick</name>
    <name type="synonym">Deer tick</name>
    <dbReference type="NCBI Taxonomy" id="6945"/>
    <lineage>
        <taxon>Eukaryota</taxon>
        <taxon>Metazoa</taxon>
        <taxon>Ecdysozoa</taxon>
        <taxon>Arthropoda</taxon>
        <taxon>Chelicerata</taxon>
        <taxon>Arachnida</taxon>
        <taxon>Acari</taxon>
        <taxon>Parasitiformes</taxon>
        <taxon>Ixodida</taxon>
        <taxon>Ixodoidea</taxon>
        <taxon>Ixodidae</taxon>
        <taxon>Ixodinae</taxon>
        <taxon>Ixodes</taxon>
    </lineage>
</organism>
<evidence type="ECO:0000313" key="2">
    <source>
        <dbReference type="EnsemblMetazoa" id="ISCW019320-PA"/>
    </source>
</evidence>
<name>B7PTA9_IXOSC</name>
<reference evidence="2" key="2">
    <citation type="submission" date="2020-05" db="UniProtKB">
        <authorList>
            <consortium name="EnsemblMetazoa"/>
        </authorList>
    </citation>
    <scope>IDENTIFICATION</scope>
    <source>
        <strain evidence="2">wikel</strain>
    </source>
</reference>
<dbReference type="HOGENOM" id="CLU_2052186_0_0_1"/>
<dbReference type="InParanoid" id="B7PTA9"/>
<dbReference type="EnsemblMetazoa" id="ISCW019320-RA">
    <property type="protein sequence ID" value="ISCW019320-PA"/>
    <property type="gene ID" value="ISCW019320"/>
</dbReference>
<dbReference type="Proteomes" id="UP000001555">
    <property type="component" value="Unassembled WGS sequence"/>
</dbReference>
<protein>
    <submittedName>
        <fullName evidence="1 2">Uncharacterized protein</fullName>
    </submittedName>
</protein>
<dbReference type="AlphaFoldDB" id="B7PTA9"/>
<gene>
    <name evidence="1" type="ORF">IscW_ISCW019320</name>
</gene>
<keyword evidence="3" id="KW-1185">Reference proteome</keyword>
<dbReference type="EMBL" id="ABJB010144004">
    <property type="status" value="NOT_ANNOTATED_CDS"/>
    <property type="molecule type" value="Genomic_DNA"/>
</dbReference>
<dbReference type="VEuPathDB" id="VectorBase:ISCI019320"/>
<dbReference type="EMBL" id="DS784725">
    <property type="protein sequence ID" value="EEC09831.1"/>
    <property type="molecule type" value="Genomic_DNA"/>
</dbReference>
<sequence length="120" mass="13050">MHSYVPSIEGDNRCRRAVRLPVFVCTLSTRSSGNGRCFCRTKPSRWSVGMLPSLPLGAGPVAVCRGVVGGRCHGHPEPPWAVHPRLCFVGRGLCPLTALGFCRRALLASEKPYFSVVRVC</sequence>
<dbReference type="VEuPathDB" id="VectorBase:ISCW019320"/>
<accession>B7PTA9</accession>
<reference evidence="1 3" key="1">
    <citation type="submission" date="2008-03" db="EMBL/GenBank/DDBJ databases">
        <title>Annotation of Ixodes scapularis.</title>
        <authorList>
            <consortium name="Ixodes scapularis Genome Project Consortium"/>
            <person name="Caler E."/>
            <person name="Hannick L.I."/>
            <person name="Bidwell S."/>
            <person name="Joardar V."/>
            <person name="Thiagarajan M."/>
            <person name="Amedeo P."/>
            <person name="Galinsky K.J."/>
            <person name="Schobel S."/>
            <person name="Inman J."/>
            <person name="Hostetler J."/>
            <person name="Miller J."/>
            <person name="Hammond M."/>
            <person name="Megy K."/>
            <person name="Lawson D."/>
            <person name="Kodira C."/>
            <person name="Sutton G."/>
            <person name="Meyer J."/>
            <person name="Hill C.A."/>
            <person name="Birren B."/>
            <person name="Nene V."/>
            <person name="Collins F."/>
            <person name="Alarcon-Chaidez F."/>
            <person name="Wikel S."/>
            <person name="Strausberg R."/>
        </authorList>
    </citation>
    <scope>NUCLEOTIDE SEQUENCE [LARGE SCALE GENOMIC DNA]</scope>
    <source>
        <strain evidence="3">Wikel</strain>
        <strain evidence="1">Wikel colony</strain>
    </source>
</reference>
<dbReference type="PaxDb" id="6945-B7PTA9"/>
<proteinExistence type="predicted"/>
<evidence type="ECO:0000313" key="3">
    <source>
        <dbReference type="Proteomes" id="UP000001555"/>
    </source>
</evidence>